<dbReference type="SUPFAM" id="SSF109604">
    <property type="entry name" value="HD-domain/PDEase-like"/>
    <property type="match status" value="1"/>
</dbReference>
<dbReference type="Gene3D" id="1.10.3210.10">
    <property type="entry name" value="Hypothetical protein af1432"/>
    <property type="match status" value="1"/>
</dbReference>
<keyword evidence="4" id="KW-1185">Reference proteome</keyword>
<dbReference type="InterPro" id="IPR029016">
    <property type="entry name" value="GAF-like_dom_sf"/>
</dbReference>
<gene>
    <name evidence="3" type="ORF">G3574_10735</name>
</gene>
<dbReference type="RefSeq" id="WP_163962885.1">
    <property type="nucleotide sequence ID" value="NZ_JAAIVB010000037.1"/>
</dbReference>
<evidence type="ECO:0000313" key="3">
    <source>
        <dbReference type="EMBL" id="NEX61556.1"/>
    </source>
</evidence>
<proteinExistence type="predicted"/>
<dbReference type="InterPro" id="IPR013976">
    <property type="entry name" value="HDOD"/>
</dbReference>
<dbReference type="AlphaFoldDB" id="A0A6B3SRZ0"/>
<sequence length="561" mass="60480">MHNNPSAKADLGFWLPSGDEPVRHPPARDDKPKQEAPADPRESARDRLIKGIGALTDLPALGSSVSRVVQMTSSDDEAVRSLANFILSDVALTQRVLRIANTVSYRTASAQPVTTVSKAIFMLGFDTVKTSALAMMLVDRMNTRRAQCVRTELNHALCASIVGREMAKRTNFKDAEEAAVAALFKNIGRLLVAAYDHELYTRIAKMVEAGTHTPAQASAEVLGCSFDYIAESVLRDWNIPDTIIHALANPPAGVLKQPKGRQEWLQQVAAFSSAAARLIPGMNEPGQEAACKAILTRFGGALGLDAHKLAQLFGSVAQETRVLASNTSLPIQNEEVVQGTQQGSPSPGAGARSVAHDGSADGVLSEFLLEPANPGHRLQVVQRHASGKPTNASDLLMAGVQDMTQMMASGRSKVNDLMLLVLETLYNSMGFRFATVCLKDLQSQRYRARISMGENFEAREAGFSFPAGAATDIFHLALEKDADIMVSDATVPKIRDLLPGWHRSLLGDARSFVILPLVVHKKPIGLFYADRALAAPEGVPPNETALIKMLKGQVVVALQTR</sequence>
<dbReference type="Proteomes" id="UP000482155">
    <property type="component" value="Unassembled WGS sequence"/>
</dbReference>
<dbReference type="PROSITE" id="PS51833">
    <property type="entry name" value="HDOD"/>
    <property type="match status" value="1"/>
</dbReference>
<evidence type="ECO:0000313" key="4">
    <source>
        <dbReference type="Proteomes" id="UP000482155"/>
    </source>
</evidence>
<evidence type="ECO:0000256" key="1">
    <source>
        <dbReference type="SAM" id="MobiDB-lite"/>
    </source>
</evidence>
<dbReference type="EMBL" id="JAAIVB010000037">
    <property type="protein sequence ID" value="NEX61556.1"/>
    <property type="molecule type" value="Genomic_DNA"/>
</dbReference>
<organism evidence="3 4">
    <name type="scientific">Noviherbaspirillum galbum</name>
    <dbReference type="NCBI Taxonomy" id="2709383"/>
    <lineage>
        <taxon>Bacteria</taxon>
        <taxon>Pseudomonadati</taxon>
        <taxon>Pseudomonadota</taxon>
        <taxon>Betaproteobacteria</taxon>
        <taxon>Burkholderiales</taxon>
        <taxon>Oxalobacteraceae</taxon>
        <taxon>Noviherbaspirillum</taxon>
    </lineage>
</organism>
<comment type="caution">
    <text evidence="3">The sequence shown here is derived from an EMBL/GenBank/DDBJ whole genome shotgun (WGS) entry which is preliminary data.</text>
</comment>
<reference evidence="3 4" key="1">
    <citation type="submission" date="2020-02" db="EMBL/GenBank/DDBJ databases">
        <authorList>
            <person name="Kim M.K."/>
        </authorList>
    </citation>
    <scope>NUCLEOTIDE SEQUENCE [LARGE SCALE GENOMIC DNA]</scope>
    <source>
        <strain evidence="3 4">17J57-3</strain>
    </source>
</reference>
<feature type="compositionally biased region" description="Basic and acidic residues" evidence="1">
    <location>
        <begin position="20"/>
        <end position="43"/>
    </location>
</feature>
<feature type="domain" description="HDOD" evidence="2">
    <location>
        <begin position="58"/>
        <end position="253"/>
    </location>
</feature>
<protein>
    <submittedName>
        <fullName evidence="3">HDOD domain-containing protein</fullName>
    </submittedName>
</protein>
<feature type="region of interest" description="Disordered" evidence="1">
    <location>
        <begin position="1"/>
        <end position="43"/>
    </location>
</feature>
<dbReference type="InterPro" id="IPR052340">
    <property type="entry name" value="RNase_Y/CdgJ"/>
</dbReference>
<evidence type="ECO:0000259" key="2">
    <source>
        <dbReference type="PROSITE" id="PS51833"/>
    </source>
</evidence>
<feature type="region of interest" description="Disordered" evidence="1">
    <location>
        <begin position="336"/>
        <end position="356"/>
    </location>
</feature>
<dbReference type="PANTHER" id="PTHR33525">
    <property type="match status" value="1"/>
</dbReference>
<dbReference type="SUPFAM" id="SSF55781">
    <property type="entry name" value="GAF domain-like"/>
    <property type="match status" value="1"/>
</dbReference>
<dbReference type="Pfam" id="PF08668">
    <property type="entry name" value="HDOD"/>
    <property type="match status" value="1"/>
</dbReference>
<dbReference type="Gene3D" id="3.30.450.40">
    <property type="match status" value="1"/>
</dbReference>
<dbReference type="PANTHER" id="PTHR33525:SF4">
    <property type="entry name" value="CYCLIC DI-GMP PHOSPHODIESTERASE CDGJ"/>
    <property type="match status" value="1"/>
</dbReference>
<name>A0A6B3SRZ0_9BURK</name>
<accession>A0A6B3SRZ0</accession>